<keyword evidence="2" id="KW-0436">Ligase</keyword>
<evidence type="ECO:0000313" key="5">
    <source>
        <dbReference type="EMBL" id="PMD21389.1"/>
    </source>
</evidence>
<keyword evidence="6" id="KW-1185">Reference proteome</keyword>
<dbReference type="SUPFAM" id="SSF56801">
    <property type="entry name" value="Acetyl-CoA synthetase-like"/>
    <property type="match status" value="1"/>
</dbReference>
<gene>
    <name evidence="5" type="ORF">NA56DRAFT_658960</name>
</gene>
<dbReference type="Pfam" id="PF00501">
    <property type="entry name" value="AMP-binding"/>
    <property type="match status" value="1"/>
</dbReference>
<dbReference type="InterPro" id="IPR045851">
    <property type="entry name" value="AMP-bd_C_sf"/>
</dbReference>
<organism evidence="5 6">
    <name type="scientific">Hyaloscypha hepaticicola</name>
    <dbReference type="NCBI Taxonomy" id="2082293"/>
    <lineage>
        <taxon>Eukaryota</taxon>
        <taxon>Fungi</taxon>
        <taxon>Dikarya</taxon>
        <taxon>Ascomycota</taxon>
        <taxon>Pezizomycotina</taxon>
        <taxon>Leotiomycetes</taxon>
        <taxon>Helotiales</taxon>
        <taxon>Hyaloscyphaceae</taxon>
        <taxon>Hyaloscypha</taxon>
    </lineage>
</organism>
<protein>
    <submittedName>
        <fullName evidence="5">Acetyl-CoA synthetase-like protein</fullName>
    </submittedName>
</protein>
<accession>A0A2J6Q554</accession>
<evidence type="ECO:0000256" key="1">
    <source>
        <dbReference type="ARBA" id="ARBA00006432"/>
    </source>
</evidence>
<comment type="similarity">
    <text evidence="1">Belongs to the ATP-dependent AMP-binding enzyme family.</text>
</comment>
<evidence type="ECO:0000259" key="3">
    <source>
        <dbReference type="Pfam" id="PF00501"/>
    </source>
</evidence>
<dbReference type="InterPro" id="IPR025110">
    <property type="entry name" value="AMP-bd_C"/>
</dbReference>
<evidence type="ECO:0000313" key="6">
    <source>
        <dbReference type="Proteomes" id="UP000235672"/>
    </source>
</evidence>
<reference evidence="5 6" key="1">
    <citation type="submission" date="2016-05" db="EMBL/GenBank/DDBJ databases">
        <title>A degradative enzymes factory behind the ericoid mycorrhizal symbiosis.</title>
        <authorList>
            <consortium name="DOE Joint Genome Institute"/>
            <person name="Martino E."/>
            <person name="Morin E."/>
            <person name="Grelet G."/>
            <person name="Kuo A."/>
            <person name="Kohler A."/>
            <person name="Daghino S."/>
            <person name="Barry K."/>
            <person name="Choi C."/>
            <person name="Cichocki N."/>
            <person name="Clum A."/>
            <person name="Copeland A."/>
            <person name="Hainaut M."/>
            <person name="Haridas S."/>
            <person name="Labutti K."/>
            <person name="Lindquist E."/>
            <person name="Lipzen A."/>
            <person name="Khouja H.-R."/>
            <person name="Murat C."/>
            <person name="Ohm R."/>
            <person name="Olson A."/>
            <person name="Spatafora J."/>
            <person name="Veneault-Fourrey C."/>
            <person name="Henrissat B."/>
            <person name="Grigoriev I."/>
            <person name="Martin F."/>
            <person name="Perotto S."/>
        </authorList>
    </citation>
    <scope>NUCLEOTIDE SEQUENCE [LARGE SCALE GENOMIC DNA]</scope>
    <source>
        <strain evidence="5 6">UAMH 7357</strain>
    </source>
</reference>
<dbReference type="Pfam" id="PF13193">
    <property type="entry name" value="AMP-binding_C"/>
    <property type="match status" value="1"/>
</dbReference>
<dbReference type="AlphaFoldDB" id="A0A2J6Q554"/>
<dbReference type="InterPro" id="IPR000873">
    <property type="entry name" value="AMP-dep_synth/lig_dom"/>
</dbReference>
<feature type="domain" description="AMP-binding enzyme C-terminal" evidence="4">
    <location>
        <begin position="448"/>
        <end position="527"/>
    </location>
</feature>
<dbReference type="InterPro" id="IPR042099">
    <property type="entry name" value="ANL_N_sf"/>
</dbReference>
<dbReference type="InterPro" id="IPR020845">
    <property type="entry name" value="AMP-binding_CS"/>
</dbReference>
<dbReference type="PANTHER" id="PTHR24096">
    <property type="entry name" value="LONG-CHAIN-FATTY-ACID--COA LIGASE"/>
    <property type="match status" value="1"/>
</dbReference>
<dbReference type="PANTHER" id="PTHR24096:SF149">
    <property type="entry name" value="AMP-BINDING DOMAIN-CONTAINING PROTEIN-RELATED"/>
    <property type="match status" value="1"/>
</dbReference>
<feature type="domain" description="AMP-dependent synthetase/ligase" evidence="3">
    <location>
        <begin position="24"/>
        <end position="397"/>
    </location>
</feature>
<evidence type="ECO:0000256" key="2">
    <source>
        <dbReference type="ARBA" id="ARBA00022598"/>
    </source>
</evidence>
<proteinExistence type="inferred from homology"/>
<dbReference type="Gene3D" id="3.30.300.30">
    <property type="match status" value="1"/>
</dbReference>
<dbReference type="Proteomes" id="UP000235672">
    <property type="component" value="Unassembled WGS sequence"/>
</dbReference>
<sequence>MPTHSHHPPVSIPPADVWSFLFNRTDREYPDEHVIFSDLASKSKHTFRDIRNASTNIGRGLQTQWNWKKGDVMVLFTPNNADIATVTFGTLWAGGNVCPLNNLYTVEELASLLKSSGAKGLTTHISCLEIALAAALAVGLPRDRIILIGDPDPHGRAIHFSSLSVKHQRTLDGSVSEKAQINPRKDLAFLVYSSGTTGLPKGVMLSHENVVVNILQCNTPEAHMLDWHRDTLISFLPMFHVYGISALIFLPLYRGVTVHIMQRFNLEQFCSSIEVNKITVAYLVPPVVLLLTKIPVVEKYNLKSLRIMHCAAAPLSNDLIDMAYKRLKVPIIQTYGMSETSPGISSQSWAEWDKPRGSVGKPLPSVSIKIMFDTKEVAAGQEGEIWIKGLNVFRGYYQNPKATQESIVNGWFRTGDIGYLDEGGNLFLTDRLKELIKYNGFQVAPAQLEGLLLGHETVEDCAVVGVWDKERQTELPRAYVVVAKGFAAGKELERDVKDWLARKVAPHKQLRGGIRFVDAIPKSAAGKVLRKVLIEQAKNEEQGRSLGPKL</sequence>
<dbReference type="OrthoDB" id="6509636at2759"/>
<dbReference type="CDD" id="cd05911">
    <property type="entry name" value="Firefly_Luc_like"/>
    <property type="match status" value="1"/>
</dbReference>
<evidence type="ECO:0000259" key="4">
    <source>
        <dbReference type="Pfam" id="PF13193"/>
    </source>
</evidence>
<dbReference type="GO" id="GO:0016405">
    <property type="term" value="F:CoA-ligase activity"/>
    <property type="evidence" value="ECO:0007669"/>
    <property type="project" value="TreeGrafter"/>
</dbReference>
<dbReference type="PROSITE" id="PS00455">
    <property type="entry name" value="AMP_BINDING"/>
    <property type="match status" value="1"/>
</dbReference>
<dbReference type="Gene3D" id="3.40.50.12780">
    <property type="entry name" value="N-terminal domain of ligase-like"/>
    <property type="match status" value="1"/>
</dbReference>
<name>A0A2J6Q554_9HELO</name>
<dbReference type="STRING" id="1745343.A0A2J6Q554"/>
<dbReference type="EMBL" id="KZ613481">
    <property type="protein sequence ID" value="PMD21389.1"/>
    <property type="molecule type" value="Genomic_DNA"/>
</dbReference>